<evidence type="ECO:0000256" key="9">
    <source>
        <dbReference type="ARBA" id="ARBA00052891"/>
    </source>
</evidence>
<evidence type="ECO:0000256" key="3">
    <source>
        <dbReference type="ARBA" id="ARBA00022598"/>
    </source>
</evidence>
<feature type="binding site" evidence="10">
    <location>
        <position position="266"/>
    </location>
    <ligand>
        <name>substrate</name>
        <note>ligand shared with subunit alpha</note>
    </ligand>
</feature>
<gene>
    <name evidence="10 13" type="primary">sucC</name>
    <name evidence="13" type="ORF">METHB2_200035</name>
</gene>
<dbReference type="GO" id="GO:0004775">
    <property type="term" value="F:succinate-CoA ligase (ADP-forming) activity"/>
    <property type="evidence" value="ECO:0007669"/>
    <property type="project" value="UniProtKB-UniRule"/>
</dbReference>
<dbReference type="GO" id="GO:0005829">
    <property type="term" value="C:cytosol"/>
    <property type="evidence" value="ECO:0007669"/>
    <property type="project" value="TreeGrafter"/>
</dbReference>
<comment type="pathway">
    <text evidence="10">Carbohydrate metabolism; tricarboxylic acid cycle; succinate from succinyl-CoA (ligase route): step 1/1.</text>
</comment>
<dbReference type="SUPFAM" id="SSF56059">
    <property type="entry name" value="Glutathione synthetase ATP-binding domain-like"/>
    <property type="match status" value="1"/>
</dbReference>
<protein>
    <recommendedName>
        <fullName evidence="10">Succinate--CoA ligase [ADP-forming] subunit beta</fullName>
        <ecNumber evidence="10">6.2.1.5</ecNumber>
    </recommendedName>
    <alternativeName>
        <fullName evidence="10">Succinyl-CoA synthetase subunit beta</fullName>
        <shortName evidence="10">SCS-beta</shortName>
    </alternativeName>
</protein>
<dbReference type="FunFam" id="3.40.50.261:FF:000001">
    <property type="entry name" value="Succinate--CoA ligase [ADP-forming] subunit beta"/>
    <property type="match status" value="1"/>
</dbReference>
<feature type="binding site" evidence="10">
    <location>
        <position position="48"/>
    </location>
    <ligand>
        <name>ATP</name>
        <dbReference type="ChEBI" id="CHEBI:30616"/>
    </ligand>
</feature>
<evidence type="ECO:0000256" key="8">
    <source>
        <dbReference type="ARBA" id="ARBA00050563"/>
    </source>
</evidence>
<dbReference type="Pfam" id="PF00549">
    <property type="entry name" value="Ligase_CoA"/>
    <property type="match status" value="1"/>
</dbReference>
<dbReference type="InterPro" id="IPR016102">
    <property type="entry name" value="Succinyl-CoA_synth-like"/>
</dbReference>
<dbReference type="PIRSF" id="PIRSF001554">
    <property type="entry name" value="SucCS_beta"/>
    <property type="match status" value="1"/>
</dbReference>
<dbReference type="NCBIfam" id="NF010647">
    <property type="entry name" value="PRK14046.1"/>
    <property type="match status" value="1"/>
</dbReference>
<dbReference type="EC" id="6.2.1.5" evidence="10"/>
<dbReference type="PROSITE" id="PS01217">
    <property type="entry name" value="SUCCINYL_COA_LIG_3"/>
    <property type="match status" value="1"/>
</dbReference>
<keyword evidence="6 10" id="KW-0067">ATP-binding</keyword>
<feature type="binding site" evidence="10">
    <location>
        <position position="215"/>
    </location>
    <ligand>
        <name>Mg(2+)</name>
        <dbReference type="ChEBI" id="CHEBI:18420"/>
    </ligand>
</feature>
<organism evidence="13 14">
    <name type="scientific">Candidatus Methylobacter favarea</name>
    <dbReference type="NCBI Taxonomy" id="2707345"/>
    <lineage>
        <taxon>Bacteria</taxon>
        <taxon>Pseudomonadati</taxon>
        <taxon>Pseudomonadota</taxon>
        <taxon>Gammaproteobacteria</taxon>
        <taxon>Methylococcales</taxon>
        <taxon>Methylococcaceae</taxon>
        <taxon>Methylobacter</taxon>
    </lineage>
</organism>
<comment type="subunit">
    <text evidence="10">Heterotetramer of two alpha and two beta subunits.</text>
</comment>
<keyword evidence="14" id="KW-1185">Reference proteome</keyword>
<evidence type="ECO:0000256" key="7">
    <source>
        <dbReference type="ARBA" id="ARBA00022842"/>
    </source>
</evidence>
<comment type="caution">
    <text evidence="13">The sequence shown here is derived from an EMBL/GenBank/DDBJ whole genome shotgun (WGS) entry which is preliminary data.</text>
</comment>
<feature type="binding site" evidence="10">
    <location>
        <position position="104"/>
    </location>
    <ligand>
        <name>ATP</name>
        <dbReference type="ChEBI" id="CHEBI:30616"/>
    </ligand>
</feature>
<keyword evidence="4 10" id="KW-0479">Metal-binding</keyword>
<dbReference type="Proteomes" id="UP000494216">
    <property type="component" value="Unassembled WGS sequence"/>
</dbReference>
<dbReference type="GO" id="GO:0005524">
    <property type="term" value="F:ATP binding"/>
    <property type="evidence" value="ECO:0007669"/>
    <property type="project" value="UniProtKB-UniRule"/>
</dbReference>
<feature type="binding site" evidence="10">
    <location>
        <position position="101"/>
    </location>
    <ligand>
        <name>ATP</name>
        <dbReference type="ChEBI" id="CHEBI:30616"/>
    </ligand>
</feature>
<dbReference type="InterPro" id="IPR005811">
    <property type="entry name" value="SUCC_ACL_C"/>
</dbReference>
<evidence type="ECO:0000256" key="1">
    <source>
        <dbReference type="ARBA" id="ARBA00009182"/>
    </source>
</evidence>
<evidence type="ECO:0000256" key="5">
    <source>
        <dbReference type="ARBA" id="ARBA00022741"/>
    </source>
</evidence>
<evidence type="ECO:0000256" key="6">
    <source>
        <dbReference type="ARBA" id="ARBA00022840"/>
    </source>
</evidence>
<accession>A0A8S0XRY4</accession>
<dbReference type="GO" id="GO:0006099">
    <property type="term" value="P:tricarboxylic acid cycle"/>
    <property type="evidence" value="ECO:0007669"/>
    <property type="project" value="UniProtKB-UniRule"/>
</dbReference>
<comment type="caution">
    <text evidence="10">Lacks conserved residue(s) required for the propagation of feature annotation.</text>
</comment>
<evidence type="ECO:0000256" key="4">
    <source>
        <dbReference type="ARBA" id="ARBA00022723"/>
    </source>
</evidence>
<dbReference type="Gene3D" id="3.40.50.261">
    <property type="entry name" value="Succinyl-CoA synthetase domains"/>
    <property type="match status" value="1"/>
</dbReference>
<evidence type="ECO:0000259" key="11">
    <source>
        <dbReference type="Pfam" id="PF00549"/>
    </source>
</evidence>
<comment type="catalytic activity">
    <reaction evidence="8">
        <text>succinate + ATP + CoA = succinyl-CoA + ADP + phosphate</text>
        <dbReference type="Rhea" id="RHEA:17661"/>
        <dbReference type="ChEBI" id="CHEBI:30031"/>
        <dbReference type="ChEBI" id="CHEBI:30616"/>
        <dbReference type="ChEBI" id="CHEBI:43474"/>
        <dbReference type="ChEBI" id="CHEBI:57287"/>
        <dbReference type="ChEBI" id="CHEBI:57292"/>
        <dbReference type="ChEBI" id="CHEBI:456216"/>
        <dbReference type="EC" id="6.2.1.5"/>
    </reaction>
    <physiologicalReaction direction="right-to-left" evidence="8">
        <dbReference type="Rhea" id="RHEA:17663"/>
    </physiologicalReaction>
</comment>
<dbReference type="PANTHER" id="PTHR11815">
    <property type="entry name" value="SUCCINYL-COA SYNTHETASE BETA CHAIN"/>
    <property type="match status" value="1"/>
</dbReference>
<keyword evidence="5 10" id="KW-0547">Nucleotide-binding</keyword>
<dbReference type="NCBIfam" id="NF001913">
    <property type="entry name" value="PRK00696.1"/>
    <property type="match status" value="1"/>
</dbReference>
<comment type="catalytic activity">
    <reaction evidence="9">
        <text>GTP + succinate + CoA = succinyl-CoA + GDP + phosphate</text>
        <dbReference type="Rhea" id="RHEA:22120"/>
        <dbReference type="ChEBI" id="CHEBI:30031"/>
        <dbReference type="ChEBI" id="CHEBI:37565"/>
        <dbReference type="ChEBI" id="CHEBI:43474"/>
        <dbReference type="ChEBI" id="CHEBI:57287"/>
        <dbReference type="ChEBI" id="CHEBI:57292"/>
        <dbReference type="ChEBI" id="CHEBI:58189"/>
    </reaction>
    <physiologicalReaction direction="right-to-left" evidence="9">
        <dbReference type="Rhea" id="RHEA:22122"/>
    </physiologicalReaction>
</comment>
<comment type="similarity">
    <text evidence="1 10">Belongs to the succinate/malate CoA ligase beta subunit family.</text>
</comment>
<dbReference type="EMBL" id="CADCXN010000048">
    <property type="protein sequence ID" value="CAA9890349.1"/>
    <property type="molecule type" value="Genomic_DNA"/>
</dbReference>
<dbReference type="FunFam" id="3.30.1490.20:FF:000002">
    <property type="entry name" value="Succinate--CoA ligase [ADP-forming] subunit beta"/>
    <property type="match status" value="1"/>
</dbReference>
<feature type="domain" description="ATP-grasp fold succinyl-CoA synthetase-type" evidence="12">
    <location>
        <begin position="5"/>
        <end position="205"/>
    </location>
</feature>
<dbReference type="PANTHER" id="PTHR11815:SF10">
    <property type="entry name" value="SUCCINATE--COA LIGASE [GDP-FORMING] SUBUNIT BETA, MITOCHONDRIAL"/>
    <property type="match status" value="1"/>
</dbReference>
<dbReference type="HAMAP" id="MF_00558">
    <property type="entry name" value="Succ_CoA_beta"/>
    <property type="match status" value="1"/>
</dbReference>
<dbReference type="FunFam" id="3.30.470.20:FF:000002">
    <property type="entry name" value="Succinate--CoA ligase [ADP-forming] subunit beta"/>
    <property type="match status" value="1"/>
</dbReference>
<evidence type="ECO:0000256" key="2">
    <source>
        <dbReference type="ARBA" id="ARBA00022532"/>
    </source>
</evidence>
<comment type="cofactor">
    <cofactor evidence="10">
        <name>Mg(2+)</name>
        <dbReference type="ChEBI" id="CHEBI:18420"/>
    </cofactor>
    <text evidence="10">Binds 1 Mg(2+) ion per subunit.</text>
</comment>
<feature type="domain" description="ATP-citrate synthase/succinyl-CoA ligase C-terminal" evidence="11">
    <location>
        <begin position="264"/>
        <end position="384"/>
    </location>
</feature>
<dbReference type="Pfam" id="PF08442">
    <property type="entry name" value="ATP-grasp_2"/>
    <property type="match status" value="1"/>
</dbReference>
<dbReference type="SUPFAM" id="SSF52210">
    <property type="entry name" value="Succinyl-CoA synthetase domains"/>
    <property type="match status" value="1"/>
</dbReference>
<evidence type="ECO:0000313" key="14">
    <source>
        <dbReference type="Proteomes" id="UP000494216"/>
    </source>
</evidence>
<dbReference type="GO" id="GO:0042709">
    <property type="term" value="C:succinate-CoA ligase complex"/>
    <property type="evidence" value="ECO:0007669"/>
    <property type="project" value="TreeGrafter"/>
</dbReference>
<name>A0A8S0XRY4_9GAMM</name>
<dbReference type="InterPro" id="IPR013650">
    <property type="entry name" value="ATP-grasp_succ-CoA_synth-type"/>
</dbReference>
<keyword evidence="2 10" id="KW-0816">Tricarboxylic acid cycle</keyword>
<keyword evidence="3 10" id="KW-0436">Ligase</keyword>
<dbReference type="InterPro" id="IPR013815">
    <property type="entry name" value="ATP_grasp_subdomain_1"/>
</dbReference>
<dbReference type="InterPro" id="IPR017866">
    <property type="entry name" value="Succ-CoA_synthase_bsu_CS"/>
</dbReference>
<dbReference type="GO" id="GO:0006104">
    <property type="term" value="P:succinyl-CoA metabolic process"/>
    <property type="evidence" value="ECO:0007669"/>
    <property type="project" value="TreeGrafter"/>
</dbReference>
<comment type="function">
    <text evidence="10">Succinyl-CoA synthetase functions in the citric acid cycle (TCA), coupling the hydrolysis of succinyl-CoA to the synthesis of either ATP or GTP and thus represents the only step of substrate-level phosphorylation in the TCA. The beta subunit provides nucleotide specificity of the enzyme and binds the substrate succinate, while the binding sites for coenzyme A and phosphate are found in the alpha subunit.</text>
</comment>
<feature type="binding site" evidence="10">
    <location>
        <position position="201"/>
    </location>
    <ligand>
        <name>Mg(2+)</name>
        <dbReference type="ChEBI" id="CHEBI:18420"/>
    </ligand>
</feature>
<dbReference type="InterPro" id="IPR005809">
    <property type="entry name" value="Succ_CoA_ligase-like_bsu"/>
</dbReference>
<keyword evidence="7 10" id="KW-0460">Magnesium</keyword>
<dbReference type="Gene3D" id="3.30.470.20">
    <property type="entry name" value="ATP-grasp fold, B domain"/>
    <property type="match status" value="1"/>
</dbReference>
<evidence type="ECO:0000313" key="13">
    <source>
        <dbReference type="EMBL" id="CAA9890349.1"/>
    </source>
</evidence>
<dbReference type="AlphaFoldDB" id="A0A8S0XRY4"/>
<proteinExistence type="inferred from homology"/>
<dbReference type="GO" id="GO:0000287">
    <property type="term" value="F:magnesium ion binding"/>
    <property type="evidence" value="ECO:0007669"/>
    <property type="project" value="UniProtKB-UniRule"/>
</dbReference>
<evidence type="ECO:0000256" key="10">
    <source>
        <dbReference type="HAMAP-Rule" id="MF_00558"/>
    </source>
</evidence>
<sequence length="399" mass="43051">MAVDIHEYQAKEILSSYGVKIAEGGLAYSPSDAVQRARDIGGHVWAVKAQIHSGARGKAGGIKICKTHDEVEAAAEFLLGKRLVTHQTGPAGKVCARLYVESGMDIARELYFCFLVDRGSERIVMVGSAQGGMEIEELAANHSEAIIKIYIKPSVGLQDYQAREMAFALDLKAEMLSHAVKTIKGCYRALRDLDANMLEINPLVITGSGELVALDAKMGFDDNALFRQQKISELRDKTQEDPREMAAADRGLSYVGLNGDIGCMINGAGLAMATMDMIKLAGGEPANFLDVGGGASAERTEKAFRLVLADKNVKAMLVNIFAGINRCDWIAEGVVEAVKKIDMQIPLIVRLSGTNVEEGRRIITESGLPIITAETLAEAAEKAVQARNKVVAKDMAREI</sequence>
<dbReference type="NCBIfam" id="TIGR01016">
    <property type="entry name" value="sucCoAbeta"/>
    <property type="match status" value="1"/>
</dbReference>
<reference evidence="13 14" key="1">
    <citation type="submission" date="2020-02" db="EMBL/GenBank/DDBJ databases">
        <authorList>
            <person name="Hogendoorn C."/>
        </authorList>
    </citation>
    <scope>NUCLEOTIDE SEQUENCE [LARGE SCALE GENOMIC DNA]</scope>
    <source>
        <strain evidence="13">METHB21</strain>
    </source>
</reference>
<evidence type="ECO:0000259" key="12">
    <source>
        <dbReference type="Pfam" id="PF08442"/>
    </source>
</evidence>
<feature type="binding site" evidence="10">
    <location>
        <position position="109"/>
    </location>
    <ligand>
        <name>ATP</name>
        <dbReference type="ChEBI" id="CHEBI:30616"/>
    </ligand>
</feature>
<dbReference type="Gene3D" id="3.30.1490.20">
    <property type="entry name" value="ATP-grasp fold, A domain"/>
    <property type="match status" value="1"/>
</dbReference>